<evidence type="ECO:0000313" key="2">
    <source>
        <dbReference type="EMBL" id="GAA0143602.1"/>
    </source>
</evidence>
<comment type="caution">
    <text evidence="2">The sequence shown here is derived from an EMBL/GenBank/DDBJ whole genome shotgun (WGS) entry which is preliminary data.</text>
</comment>
<feature type="region of interest" description="Disordered" evidence="1">
    <location>
        <begin position="37"/>
        <end position="76"/>
    </location>
</feature>
<proteinExistence type="predicted"/>
<dbReference type="Proteomes" id="UP001454036">
    <property type="component" value="Unassembled WGS sequence"/>
</dbReference>
<organism evidence="2 3">
    <name type="scientific">Lithospermum erythrorhizon</name>
    <name type="common">Purple gromwell</name>
    <name type="synonym">Lithospermum officinale var. erythrorhizon</name>
    <dbReference type="NCBI Taxonomy" id="34254"/>
    <lineage>
        <taxon>Eukaryota</taxon>
        <taxon>Viridiplantae</taxon>
        <taxon>Streptophyta</taxon>
        <taxon>Embryophyta</taxon>
        <taxon>Tracheophyta</taxon>
        <taxon>Spermatophyta</taxon>
        <taxon>Magnoliopsida</taxon>
        <taxon>eudicotyledons</taxon>
        <taxon>Gunneridae</taxon>
        <taxon>Pentapetalae</taxon>
        <taxon>asterids</taxon>
        <taxon>lamiids</taxon>
        <taxon>Boraginales</taxon>
        <taxon>Boraginaceae</taxon>
        <taxon>Boraginoideae</taxon>
        <taxon>Lithospermeae</taxon>
        <taxon>Lithospermum</taxon>
    </lineage>
</organism>
<sequence length="141" mass="15401">MKPRESLLSKVVSSSPLPTTTVPIPAINPFLKMMETAAPSVPPPKKAKKAAPSKKKVLARDSSTEESQSQEIQPIVGAKAHPANIVALDSSTTIFDRDVSRQREVHEAPLSLQQELEIPFPTLTQQVALEEKARLSKGKHY</sequence>
<reference evidence="2 3" key="1">
    <citation type="submission" date="2024-01" db="EMBL/GenBank/DDBJ databases">
        <title>The complete chloroplast genome sequence of Lithospermum erythrorhizon: insights into the phylogenetic relationship among Boraginaceae species and the maternal lineages of purple gromwells.</title>
        <authorList>
            <person name="Okada T."/>
            <person name="Watanabe K."/>
        </authorList>
    </citation>
    <scope>NUCLEOTIDE SEQUENCE [LARGE SCALE GENOMIC DNA]</scope>
</reference>
<dbReference type="EMBL" id="BAABME010030930">
    <property type="protein sequence ID" value="GAA0143602.1"/>
    <property type="molecule type" value="Genomic_DNA"/>
</dbReference>
<protein>
    <submittedName>
        <fullName evidence="2">Uncharacterized protein</fullName>
    </submittedName>
</protein>
<gene>
    <name evidence="2" type="ORF">LIER_42772</name>
</gene>
<accession>A0AAV3NW30</accession>
<dbReference type="AlphaFoldDB" id="A0AAV3NW30"/>
<evidence type="ECO:0000313" key="3">
    <source>
        <dbReference type="Proteomes" id="UP001454036"/>
    </source>
</evidence>
<name>A0AAV3NW30_LITER</name>
<feature type="compositionally biased region" description="Basic residues" evidence="1">
    <location>
        <begin position="45"/>
        <end position="57"/>
    </location>
</feature>
<keyword evidence="3" id="KW-1185">Reference proteome</keyword>
<evidence type="ECO:0000256" key="1">
    <source>
        <dbReference type="SAM" id="MobiDB-lite"/>
    </source>
</evidence>